<dbReference type="InterPro" id="IPR015421">
    <property type="entry name" value="PyrdxlP-dep_Trfase_major"/>
</dbReference>
<dbReference type="Gene3D" id="3.40.640.10">
    <property type="entry name" value="Type I PLP-dependent aspartate aminotransferase-like (Major domain)"/>
    <property type="match status" value="1"/>
</dbReference>
<dbReference type="Pfam" id="PF00282">
    <property type="entry name" value="Pyridoxal_deC"/>
    <property type="match status" value="1"/>
</dbReference>
<keyword evidence="7" id="KW-1185">Reference proteome</keyword>
<organism evidence="6 7">
    <name type="scientific">Microcella daejeonensis</name>
    <dbReference type="NCBI Taxonomy" id="2994971"/>
    <lineage>
        <taxon>Bacteria</taxon>
        <taxon>Bacillati</taxon>
        <taxon>Actinomycetota</taxon>
        <taxon>Actinomycetes</taxon>
        <taxon>Micrococcales</taxon>
        <taxon>Microbacteriaceae</taxon>
        <taxon>Microcella</taxon>
    </lineage>
</organism>
<evidence type="ECO:0000256" key="5">
    <source>
        <dbReference type="RuleBase" id="RU000382"/>
    </source>
</evidence>
<keyword evidence="3 5" id="KW-0456">Lyase</keyword>
<dbReference type="InterPro" id="IPR015424">
    <property type="entry name" value="PyrdxlP-dep_Trfase"/>
</dbReference>
<accession>A0A9E8MMC6</accession>
<dbReference type="GO" id="GO:0008483">
    <property type="term" value="F:transaminase activity"/>
    <property type="evidence" value="ECO:0007669"/>
    <property type="project" value="UniProtKB-KW"/>
</dbReference>
<dbReference type="GO" id="GO:0019752">
    <property type="term" value="P:carboxylic acid metabolic process"/>
    <property type="evidence" value="ECO:0007669"/>
    <property type="project" value="InterPro"/>
</dbReference>
<keyword evidence="6" id="KW-0808">Transferase</keyword>
<dbReference type="InterPro" id="IPR050477">
    <property type="entry name" value="GrpII_AminoAcid_Decarb"/>
</dbReference>
<dbReference type="GO" id="GO:0004058">
    <property type="term" value="F:aromatic-L-amino-acid decarboxylase activity"/>
    <property type="evidence" value="ECO:0007669"/>
    <property type="project" value="UniProtKB-ARBA"/>
</dbReference>
<evidence type="ECO:0000256" key="1">
    <source>
        <dbReference type="ARBA" id="ARBA00001933"/>
    </source>
</evidence>
<keyword evidence="6" id="KW-0032">Aminotransferase</keyword>
<dbReference type="KEGG" id="mdb:OVN18_00985"/>
<reference evidence="6" key="1">
    <citation type="submission" date="2022-11" db="EMBL/GenBank/DDBJ databases">
        <title>Description of Microcella daejonensis nov. sp, isolated from riverside soil.</title>
        <authorList>
            <person name="Molina K.M."/>
            <person name="Kim S.B."/>
        </authorList>
    </citation>
    <scope>NUCLEOTIDE SEQUENCE</scope>
    <source>
        <strain evidence="6">MMS21-STM12</strain>
    </source>
</reference>
<name>A0A9E8MMC6_9MICO</name>
<dbReference type="SUPFAM" id="SSF53383">
    <property type="entry name" value="PLP-dependent transferases"/>
    <property type="match status" value="1"/>
</dbReference>
<gene>
    <name evidence="6" type="ORF">OVN18_00985</name>
</gene>
<dbReference type="PANTHER" id="PTHR42735">
    <property type="match status" value="1"/>
</dbReference>
<dbReference type="EMBL" id="CP113089">
    <property type="protein sequence ID" value="WAB81632.1"/>
    <property type="molecule type" value="Genomic_DNA"/>
</dbReference>
<evidence type="ECO:0000313" key="7">
    <source>
        <dbReference type="Proteomes" id="UP001164706"/>
    </source>
</evidence>
<evidence type="ECO:0000256" key="4">
    <source>
        <dbReference type="PIRSR" id="PIRSR602129-50"/>
    </source>
</evidence>
<dbReference type="GO" id="GO:0030170">
    <property type="term" value="F:pyridoxal phosphate binding"/>
    <property type="evidence" value="ECO:0007669"/>
    <property type="project" value="InterPro"/>
</dbReference>
<evidence type="ECO:0000313" key="6">
    <source>
        <dbReference type="EMBL" id="WAB81632.1"/>
    </source>
</evidence>
<sequence>MSAKRAIDLQELLPTVMTGIGDLKATYGEWPVHKSTHADPDQVQAVLSELVERLDDNYPYFHPQYAGQMLKPPHPVAMAAYLATMQLNPNNHSIDASRATTAMEHEVLDQLAAMFGYPDDYMGHLTWSGTTANLEALWVSREIRPGSSILHSADAHYTHSRMGEVLGMPTVGIPTDARGRMDLDALERELQRGTAGVVVATLGTTGLGAVDPLADIVPLARRYGARVHVDTAYGGFFSIIADHLDPETARHFRAIRDADSVVVDPHKHGLQPYGCGAVLFNDQSILRYYHHESPYTYFASTERHFGEIQLECSRAGASAAALWATLKVFPLTEQGLGGIVLPGYRAAQTWYGLLADCDILQPYQRPELDIITYLPRVRSMSELDRVSHAIFEMAADTTRPQQTHLATYVVGPEPLAARGIELERDADHARIMRSVLMKPEHEPLIPELHHHVAMWSRRAYAATHEGAAPASR</sequence>
<keyword evidence="2 4" id="KW-0663">Pyridoxal phosphate</keyword>
<evidence type="ECO:0000256" key="2">
    <source>
        <dbReference type="ARBA" id="ARBA00022898"/>
    </source>
</evidence>
<proteinExistence type="inferred from homology"/>
<protein>
    <submittedName>
        <fullName evidence="6">Aminotransferase class V-fold PLP-dependent enzyme</fullName>
    </submittedName>
</protein>
<dbReference type="RefSeq" id="WP_267781410.1">
    <property type="nucleotide sequence ID" value="NZ_CP113089.1"/>
</dbReference>
<feature type="modified residue" description="N6-(pyridoxal phosphate)lysine" evidence="4">
    <location>
        <position position="267"/>
    </location>
</feature>
<dbReference type="InterPro" id="IPR002129">
    <property type="entry name" value="PyrdxlP-dep_de-COase"/>
</dbReference>
<dbReference type="Proteomes" id="UP001164706">
    <property type="component" value="Chromosome"/>
</dbReference>
<comment type="cofactor">
    <cofactor evidence="1 4 5">
        <name>pyridoxal 5'-phosphate</name>
        <dbReference type="ChEBI" id="CHEBI:597326"/>
    </cofactor>
</comment>
<comment type="similarity">
    <text evidence="5">Belongs to the group II decarboxylase family.</text>
</comment>
<evidence type="ECO:0000256" key="3">
    <source>
        <dbReference type="ARBA" id="ARBA00023239"/>
    </source>
</evidence>
<dbReference type="PANTHER" id="PTHR42735:SF4">
    <property type="entry name" value="PYRIDOXAL PHOSPHATE-DEPENDENT DECARBOXYLASE FAMILY PROTEIN"/>
    <property type="match status" value="1"/>
</dbReference>
<dbReference type="AlphaFoldDB" id="A0A9E8MMC6"/>